<dbReference type="EMBL" id="BAABBM010000001">
    <property type="protein sequence ID" value="GAA3901438.1"/>
    <property type="molecule type" value="Genomic_DNA"/>
</dbReference>
<name>A0ABP7LJ82_9SPHN</name>
<dbReference type="RefSeq" id="WP_344699568.1">
    <property type="nucleotide sequence ID" value="NZ_BAABBM010000001.1"/>
</dbReference>
<keyword evidence="1" id="KW-0732">Signal</keyword>
<accession>A0ABP7LJ82</accession>
<evidence type="ECO:0000313" key="3">
    <source>
        <dbReference type="Proteomes" id="UP001500827"/>
    </source>
</evidence>
<comment type="caution">
    <text evidence="2">The sequence shown here is derived from an EMBL/GenBank/DDBJ whole genome shotgun (WGS) entry which is preliminary data.</text>
</comment>
<feature type="signal peptide" evidence="1">
    <location>
        <begin position="1"/>
        <end position="23"/>
    </location>
</feature>
<reference evidence="3" key="1">
    <citation type="journal article" date="2019" name="Int. J. Syst. Evol. Microbiol.">
        <title>The Global Catalogue of Microorganisms (GCM) 10K type strain sequencing project: providing services to taxonomists for standard genome sequencing and annotation.</title>
        <authorList>
            <consortium name="The Broad Institute Genomics Platform"/>
            <consortium name="The Broad Institute Genome Sequencing Center for Infectious Disease"/>
            <person name="Wu L."/>
            <person name="Ma J."/>
        </authorList>
    </citation>
    <scope>NUCLEOTIDE SEQUENCE [LARGE SCALE GENOMIC DNA]</scope>
    <source>
        <strain evidence="3">JCM 17543</strain>
    </source>
</reference>
<sequence length="112" mass="11743">MFRKFGMAAVAAGCLLASTPVAASPILTGTWYEFLFGGVGSALTAGTGGVPGTNPDSTFAPDAPRTFTLVDPAELVVTDAFASVDQFELFAGINVGAYLRRSLRRRYYCLPG</sequence>
<evidence type="ECO:0008006" key="4">
    <source>
        <dbReference type="Google" id="ProtNLM"/>
    </source>
</evidence>
<evidence type="ECO:0000313" key="2">
    <source>
        <dbReference type="EMBL" id="GAA3901438.1"/>
    </source>
</evidence>
<gene>
    <name evidence="2" type="ORF">GCM10022276_20250</name>
</gene>
<proteinExistence type="predicted"/>
<dbReference type="Proteomes" id="UP001500827">
    <property type="component" value="Unassembled WGS sequence"/>
</dbReference>
<evidence type="ECO:0000256" key="1">
    <source>
        <dbReference type="SAM" id="SignalP"/>
    </source>
</evidence>
<protein>
    <recommendedName>
        <fullName evidence="4">PEP-CTERM sorting domain-containing protein</fullName>
    </recommendedName>
</protein>
<organism evidence="2 3">
    <name type="scientific">Sphingomonas limnosediminicola</name>
    <dbReference type="NCBI Taxonomy" id="940133"/>
    <lineage>
        <taxon>Bacteria</taxon>
        <taxon>Pseudomonadati</taxon>
        <taxon>Pseudomonadota</taxon>
        <taxon>Alphaproteobacteria</taxon>
        <taxon>Sphingomonadales</taxon>
        <taxon>Sphingomonadaceae</taxon>
        <taxon>Sphingomonas</taxon>
    </lineage>
</organism>
<keyword evidence="3" id="KW-1185">Reference proteome</keyword>
<feature type="chain" id="PRO_5046182389" description="PEP-CTERM sorting domain-containing protein" evidence="1">
    <location>
        <begin position="24"/>
        <end position="112"/>
    </location>
</feature>